<proteinExistence type="predicted"/>
<dbReference type="PANTHER" id="PTHR10622:SF10">
    <property type="entry name" value="HET DOMAIN-CONTAINING PROTEIN"/>
    <property type="match status" value="1"/>
</dbReference>
<accession>A0A9Q9AXA4</accession>
<organism evidence="3 4">
    <name type="scientific">Septoria linicola</name>
    <dbReference type="NCBI Taxonomy" id="215465"/>
    <lineage>
        <taxon>Eukaryota</taxon>
        <taxon>Fungi</taxon>
        <taxon>Dikarya</taxon>
        <taxon>Ascomycota</taxon>
        <taxon>Pezizomycotina</taxon>
        <taxon>Dothideomycetes</taxon>
        <taxon>Dothideomycetidae</taxon>
        <taxon>Mycosphaerellales</taxon>
        <taxon>Mycosphaerellaceae</taxon>
        <taxon>Septoria</taxon>
    </lineage>
</organism>
<dbReference type="AlphaFoldDB" id="A0A9Q9AXA4"/>
<sequence>MRLINIHTVQFQEFADDERPPYAIASHRWGEEETSYKSFLNEWGAASFGRNKVQNFAKLIEQLNIAEDSNRALSDLGLRLRCSWLWIDTACINGEDSAELSESINSMFRWYGSAAVCYAYLGDVLSVDYILWMSESQWFKRGWTLQELLAPRTVVFVARGWTVIGHKCSHSTKTVFKIPRTGVFPSSYCESLVDDVLEEPETKPPRHKSHLTALRNGEALQASGHYDPAPWLSEDRQGSGNALPMDLRVLDGLDSGQTTLHVQSWHHGSTPNSRTMPSDTTIASASLHSGLGHHEVDDIVNLTRSPQAETDNLADVACSMKQDAMASRSTFDALLSKLEHPVDVQAPRVTQIETESLDSFEKAQLQGSSTAIEHSLENITIPKVVLEALLRQREHSQSENMSESEVVASVSLEYIRTLLLAGCRGPEHVSEDVDQKIPTIQMDHSPARQHEGVRQQVEAHISSTRPRSRFGRLQDFLRLDQSTTTSTRIWKQTVGQNR</sequence>
<dbReference type="Proteomes" id="UP001056384">
    <property type="component" value="Chromosome 6"/>
</dbReference>
<keyword evidence="4" id="KW-1185">Reference proteome</keyword>
<feature type="domain" description="Heterokaryon incompatibility" evidence="2">
    <location>
        <begin position="22"/>
        <end position="124"/>
    </location>
</feature>
<dbReference type="EMBL" id="CP099423">
    <property type="protein sequence ID" value="USW54893.1"/>
    <property type="molecule type" value="Genomic_DNA"/>
</dbReference>
<evidence type="ECO:0000259" key="2">
    <source>
        <dbReference type="Pfam" id="PF06985"/>
    </source>
</evidence>
<feature type="region of interest" description="Disordered" evidence="1">
    <location>
        <begin position="443"/>
        <end position="466"/>
    </location>
</feature>
<dbReference type="PANTHER" id="PTHR10622">
    <property type="entry name" value="HET DOMAIN-CONTAINING PROTEIN"/>
    <property type="match status" value="1"/>
</dbReference>
<reference evidence="3" key="1">
    <citation type="submission" date="2022-06" db="EMBL/GenBank/DDBJ databases">
        <title>Complete genome sequences of two strains of the flax pathogen Septoria linicola.</title>
        <authorList>
            <person name="Lapalu N."/>
            <person name="Simon A."/>
            <person name="Demenou B."/>
            <person name="Paumier D."/>
            <person name="Guillot M.-P."/>
            <person name="Gout L."/>
            <person name="Valade R."/>
        </authorList>
    </citation>
    <scope>NUCLEOTIDE SEQUENCE</scope>
    <source>
        <strain evidence="3">SE15195</strain>
    </source>
</reference>
<evidence type="ECO:0000313" key="4">
    <source>
        <dbReference type="Proteomes" id="UP001056384"/>
    </source>
</evidence>
<gene>
    <name evidence="3" type="ORF">Slin15195_G082120</name>
</gene>
<name>A0A9Q9AXA4_9PEZI</name>
<dbReference type="Pfam" id="PF06985">
    <property type="entry name" value="HET"/>
    <property type="match status" value="1"/>
</dbReference>
<evidence type="ECO:0000256" key="1">
    <source>
        <dbReference type="SAM" id="MobiDB-lite"/>
    </source>
</evidence>
<protein>
    <submittedName>
        <fullName evidence="3">Heterokaryon incompatibility</fullName>
    </submittedName>
</protein>
<evidence type="ECO:0000313" key="3">
    <source>
        <dbReference type="EMBL" id="USW54893.1"/>
    </source>
</evidence>
<dbReference type="InterPro" id="IPR010730">
    <property type="entry name" value="HET"/>
</dbReference>